<evidence type="ECO:0000259" key="2">
    <source>
        <dbReference type="Pfam" id="PF20178"/>
    </source>
</evidence>
<dbReference type="InterPro" id="IPR046673">
    <property type="entry name" value="ToxA_N"/>
</dbReference>
<dbReference type="Pfam" id="PF20178">
    <property type="entry name" value="ToxA_N"/>
    <property type="match status" value="1"/>
</dbReference>
<gene>
    <name evidence="3" type="ORF">PCA20602_03838</name>
</gene>
<feature type="domain" description="Dermonecrotic toxin N-terminal" evidence="2">
    <location>
        <begin position="732"/>
        <end position="971"/>
    </location>
</feature>
<reference evidence="3 4" key="1">
    <citation type="submission" date="2019-08" db="EMBL/GenBank/DDBJ databases">
        <authorList>
            <person name="Peeters C."/>
        </authorList>
    </citation>
    <scope>NUCLEOTIDE SEQUENCE [LARGE SCALE GENOMIC DNA]</scope>
    <source>
        <strain evidence="3 4">LMG 20602</strain>
    </source>
</reference>
<feature type="region of interest" description="Disordered" evidence="1">
    <location>
        <begin position="1"/>
        <end position="20"/>
    </location>
</feature>
<accession>A0ABY6W740</accession>
<comment type="caution">
    <text evidence="3">The sequence shown here is derived from an EMBL/GenBank/DDBJ whole genome shotgun (WGS) entry which is preliminary data.</text>
</comment>
<dbReference type="EMBL" id="CABPRV010000010">
    <property type="protein sequence ID" value="VVE34588.1"/>
    <property type="molecule type" value="Genomic_DNA"/>
</dbReference>
<organism evidence="3 4">
    <name type="scientific">Pandoraea capi</name>
    <dbReference type="NCBI Taxonomy" id="2508286"/>
    <lineage>
        <taxon>Bacteria</taxon>
        <taxon>Pseudomonadati</taxon>
        <taxon>Pseudomonadota</taxon>
        <taxon>Betaproteobacteria</taxon>
        <taxon>Burkholderiales</taxon>
        <taxon>Burkholderiaceae</taxon>
        <taxon>Pandoraea</taxon>
    </lineage>
</organism>
<keyword evidence="4" id="KW-1185">Reference proteome</keyword>
<evidence type="ECO:0000256" key="1">
    <source>
        <dbReference type="SAM" id="MobiDB-lite"/>
    </source>
</evidence>
<evidence type="ECO:0000313" key="4">
    <source>
        <dbReference type="Proteomes" id="UP000366065"/>
    </source>
</evidence>
<proteinExistence type="predicted"/>
<dbReference type="Proteomes" id="UP000366065">
    <property type="component" value="Unassembled WGS sequence"/>
</dbReference>
<evidence type="ECO:0000313" key="3">
    <source>
        <dbReference type="EMBL" id="VVE34588.1"/>
    </source>
</evidence>
<name>A0ABY6W740_9BURK</name>
<protein>
    <submittedName>
        <fullName evidence="3">Toxin Afp18</fullName>
    </submittedName>
</protein>
<sequence length="1494" mass="164079">MFPNATRVSPAAGALAPRPVDSERMVHTSPLAGITRFDRLASGANAIVDGPPEAQPALGLMLRLAEVNVPQHDLAALNDTLIGEFADVFDEAPQLAIHLVNMLPEALARRTQRETVEDVCRRLLSRRSLRDLARSLTREHVPSAESARYGSAWHRYFCEWREWITGAWQDFLLLGSKTPVHDPRFTLALPHEVEPTQVALLPRLKRSGKTGCALGLLYATSLAQYRPDSGQTPYYAPPSAFDGIPDLPSQSISPATSETALLDRLAQTFADASRYVADAAAPVSAQVDAALAAISSFTPLALPGVDGATTASPLIIKRTAIDASPATTEMRASPALQSLFDIAHLWRHRGAAHTELHKSFSPLLTFTAPPSERTLLDGLLANATEFSGIDRTELRLRRHAPAKNGGRLQRVTYWPLHDAAELIRSGQLNITAPDDGVSFDVSRMTLAGAVYEAPTVMTSTRFDDIVRRWRTACDDRSAKTWESPPELATKANSSLTQAIGTAFALDELSLGYTHALIGNRPFYLGQSALTNLSLSNDASGILFATHRLEFTIRQEEKDHVVAPAGSCVVTEPAGNGTTLLYLQGDAAAWRAFASPQALLRDIENNALGLRNTLCERLPRAFQTEALNGIRVTKLSRQTAQGPVAMAMQATLDTVKAEGSLHASHHDTGPRIAQYLTWLAGVKSETVEQGLQALREQSQSAGVSLPGQPVSITLRDVNSVAHVELLRYDISTAVPQVRQLVRRHLGRRLTTLGVTPANGDLIYVRAAGRNVQSLTEAVMLGTVPSEDTKQLTLLLPEVGSQYTSVYSVKKPAQQPLTVNDVLDEGSMNELRQHIDRADAKFWETSRGKVRKVLKSEFIAQVWMSRSRQRMSVDQVHIATRIAGPIEIGRLGSDDLDNEIKTPEVEREWLWVSQWKSRLMRVSIPGRSPCLLIAPYPGGMRIYSFDDRDRMSRWFTEQVRSDATRERIVSLFDGAPGNATWYNAPSIDMRGVRDTTSVDTFTAIASAYETQHNHPAPSTVKSEYRPVLNLMDKFSKVDLAFGLGSWALPFARPLSLAYSVVDAGVGAIGMGVGLATHDSALFKQGWENSLSAIGAQGIAASRFKVMLFLRGDARYKYFVSQAPRAEDALILGLHRVDGRFYAAIDSDTRAYLSLDSKTGFFRMAPESASEAIKEDAPLLRRSQSGRWHVVTQADFAAPELEDPDTAWRIDQGFRARFDELRDLRDPVFESARRAVTNADTAGNAIPLQWQLRLLKLDFIDLSVTDAETLGKLAGRIDYLQDVLDAAETFVISPLSDEATRLGALYKPVTQRARVYLGHVRNGLLRACPLLSENFPVETAVTVFNRAAALPPSATERLMQDLSELGRIELKYLPQRSLSLGIETLDTLFNGAQDTERAFEISAGTRTLLMGRHIRTGAAAQYYFLDPALALVSHSDSRTIIDVVRTHLNAMAGPYELVREGGAYAIGTKEIDLTFLANVHLFRDFNDVVPVRVALRL</sequence>